<dbReference type="CDD" id="cd16916">
    <property type="entry name" value="HATPase_CheA-like"/>
    <property type="match status" value="1"/>
</dbReference>
<dbReference type="PROSITE" id="PS50851">
    <property type="entry name" value="CHEW"/>
    <property type="match status" value="2"/>
</dbReference>
<dbReference type="GO" id="GO:0005737">
    <property type="term" value="C:cytoplasm"/>
    <property type="evidence" value="ECO:0007669"/>
    <property type="project" value="InterPro"/>
</dbReference>
<evidence type="ECO:0000256" key="9">
    <source>
        <dbReference type="SAM" id="MobiDB-lite"/>
    </source>
</evidence>
<dbReference type="InterPro" id="IPR036061">
    <property type="entry name" value="CheW-like_dom_sf"/>
</dbReference>
<dbReference type="Pfam" id="PF02895">
    <property type="entry name" value="H-kinase_dim"/>
    <property type="match status" value="1"/>
</dbReference>
<comment type="caution">
    <text evidence="13">The sequence shown here is derived from an EMBL/GenBank/DDBJ whole genome shotgun (WGS) entry which is preliminary data.</text>
</comment>
<dbReference type="Pfam" id="PF02518">
    <property type="entry name" value="HATPase_c"/>
    <property type="match status" value="1"/>
</dbReference>
<dbReference type="Gene3D" id="2.30.30.40">
    <property type="entry name" value="SH3 Domains"/>
    <property type="match status" value="1"/>
</dbReference>
<feature type="compositionally biased region" description="Low complexity" evidence="9">
    <location>
        <begin position="130"/>
        <end position="155"/>
    </location>
</feature>
<comment type="catalytic activity">
    <reaction evidence="1">
        <text>ATP + protein L-histidine = ADP + protein N-phospho-L-histidine.</text>
        <dbReference type="EC" id="2.7.13.3"/>
    </reaction>
</comment>
<dbReference type="InterPro" id="IPR002545">
    <property type="entry name" value="CheW-lke_dom"/>
</dbReference>
<dbReference type="Pfam" id="PF01584">
    <property type="entry name" value="CheW"/>
    <property type="match status" value="2"/>
</dbReference>
<dbReference type="InterPro" id="IPR036097">
    <property type="entry name" value="HisK_dim/P_sf"/>
</dbReference>
<dbReference type="PRINTS" id="PR00344">
    <property type="entry name" value="BCTRLSENSOR"/>
</dbReference>
<dbReference type="EMBL" id="QKWH01000002">
    <property type="protein sequence ID" value="PZR54145.1"/>
    <property type="molecule type" value="Genomic_DNA"/>
</dbReference>
<evidence type="ECO:0000256" key="4">
    <source>
        <dbReference type="ARBA" id="ARBA00022553"/>
    </source>
</evidence>
<proteinExistence type="predicted"/>
<evidence type="ECO:0000259" key="12">
    <source>
        <dbReference type="PROSITE" id="PS50894"/>
    </source>
</evidence>
<keyword evidence="4 8" id="KW-0597">Phosphoprotein</keyword>
<dbReference type="SUPFAM" id="SSF47226">
    <property type="entry name" value="Histidine-containing phosphotransfer domain, HPT domain"/>
    <property type="match status" value="1"/>
</dbReference>
<dbReference type="SMART" id="SM00073">
    <property type="entry name" value="HPT"/>
    <property type="match status" value="1"/>
</dbReference>
<evidence type="ECO:0000256" key="2">
    <source>
        <dbReference type="ARBA" id="ARBA00004236"/>
    </source>
</evidence>
<keyword evidence="14" id="KW-1185">Reference proteome</keyword>
<keyword evidence="7" id="KW-0902">Two-component regulatory system</keyword>
<feature type="region of interest" description="Disordered" evidence="9">
    <location>
        <begin position="130"/>
        <end position="215"/>
    </location>
</feature>
<evidence type="ECO:0000313" key="13">
    <source>
        <dbReference type="EMBL" id="PZR54145.1"/>
    </source>
</evidence>
<accession>A0A2W5X1J1</accession>
<dbReference type="SMART" id="SM00260">
    <property type="entry name" value="CheW"/>
    <property type="match status" value="2"/>
</dbReference>
<dbReference type="InterPro" id="IPR004358">
    <property type="entry name" value="Sig_transdc_His_kin-like_C"/>
</dbReference>
<dbReference type="InterPro" id="IPR005467">
    <property type="entry name" value="His_kinase_dom"/>
</dbReference>
<protein>
    <recommendedName>
        <fullName evidence="3">histidine kinase</fullName>
        <ecNumber evidence="3">2.7.13.3</ecNumber>
    </recommendedName>
</protein>
<dbReference type="RefSeq" id="WP_111250002.1">
    <property type="nucleotide sequence ID" value="NZ_QKWH01000002.1"/>
</dbReference>
<dbReference type="Proteomes" id="UP000248783">
    <property type="component" value="Unassembled WGS sequence"/>
</dbReference>
<dbReference type="EC" id="2.7.13.3" evidence="3"/>
<evidence type="ECO:0000256" key="6">
    <source>
        <dbReference type="ARBA" id="ARBA00022777"/>
    </source>
</evidence>
<dbReference type="PROSITE" id="PS50894">
    <property type="entry name" value="HPT"/>
    <property type="match status" value="1"/>
</dbReference>
<organism evidence="13 14">
    <name type="scientific">Xylanimonas oleitrophica</name>
    <dbReference type="NCBI Taxonomy" id="2607479"/>
    <lineage>
        <taxon>Bacteria</taxon>
        <taxon>Bacillati</taxon>
        <taxon>Actinomycetota</taxon>
        <taxon>Actinomycetes</taxon>
        <taxon>Micrococcales</taxon>
        <taxon>Promicromonosporaceae</taxon>
        <taxon>Xylanimonas</taxon>
    </lineage>
</organism>
<dbReference type="GO" id="GO:0006935">
    <property type="term" value="P:chemotaxis"/>
    <property type="evidence" value="ECO:0007669"/>
    <property type="project" value="InterPro"/>
</dbReference>
<comment type="subcellular location">
    <subcellularLocation>
        <location evidence="2">Cell membrane</location>
    </subcellularLocation>
</comment>
<dbReference type="InterPro" id="IPR036890">
    <property type="entry name" value="HATPase_C_sf"/>
</dbReference>
<dbReference type="Gene3D" id="2.40.50.180">
    <property type="entry name" value="CheA-289, Domain 4"/>
    <property type="match status" value="1"/>
</dbReference>
<dbReference type="InterPro" id="IPR003594">
    <property type="entry name" value="HATPase_dom"/>
</dbReference>
<feature type="domain" description="CheW-like" evidence="11">
    <location>
        <begin position="639"/>
        <end position="768"/>
    </location>
</feature>
<feature type="domain" description="HPt" evidence="12">
    <location>
        <begin position="1"/>
        <end position="107"/>
    </location>
</feature>
<evidence type="ECO:0000256" key="7">
    <source>
        <dbReference type="ARBA" id="ARBA00023012"/>
    </source>
</evidence>
<dbReference type="InterPro" id="IPR051315">
    <property type="entry name" value="Bact_Chemotaxis_CheA"/>
</dbReference>
<dbReference type="GO" id="GO:0000155">
    <property type="term" value="F:phosphorelay sensor kinase activity"/>
    <property type="evidence" value="ECO:0007669"/>
    <property type="project" value="InterPro"/>
</dbReference>
<dbReference type="Pfam" id="PF01627">
    <property type="entry name" value="Hpt"/>
    <property type="match status" value="1"/>
</dbReference>
<evidence type="ECO:0000259" key="11">
    <source>
        <dbReference type="PROSITE" id="PS50851"/>
    </source>
</evidence>
<feature type="compositionally biased region" description="Low complexity" evidence="9">
    <location>
        <begin position="168"/>
        <end position="193"/>
    </location>
</feature>
<keyword evidence="5" id="KW-0808">Transferase</keyword>
<feature type="domain" description="Histidine kinase" evidence="10">
    <location>
        <begin position="232"/>
        <end position="473"/>
    </location>
</feature>
<dbReference type="InterPro" id="IPR036641">
    <property type="entry name" value="HPT_dom_sf"/>
</dbReference>
<dbReference type="PANTHER" id="PTHR43395">
    <property type="entry name" value="SENSOR HISTIDINE KINASE CHEA"/>
    <property type="match status" value="1"/>
</dbReference>
<reference evidence="13 14" key="1">
    <citation type="submission" date="2018-06" db="EMBL/GenBank/DDBJ databases">
        <title>Whole genome sequencing of a novel hydrocarbon degrading bacterial strain, PW21 isolated from oil contaminated produced water sample.</title>
        <authorList>
            <person name="Nagkirti P."/>
            <person name="Shaikh A."/>
            <person name="Gowdaman V."/>
            <person name="Engineer A.E."/>
            <person name="Dagar S."/>
            <person name="Dhakephalkar P.K."/>
        </authorList>
    </citation>
    <scope>NUCLEOTIDE SEQUENCE [LARGE SCALE GENOMIC DNA]</scope>
    <source>
        <strain evidence="13 14">PW21</strain>
    </source>
</reference>
<dbReference type="InterPro" id="IPR008207">
    <property type="entry name" value="Sig_transdc_His_kin_Hpt_dom"/>
</dbReference>
<evidence type="ECO:0000256" key="1">
    <source>
        <dbReference type="ARBA" id="ARBA00000085"/>
    </source>
</evidence>
<evidence type="ECO:0000313" key="14">
    <source>
        <dbReference type="Proteomes" id="UP000248783"/>
    </source>
</evidence>
<dbReference type="PANTHER" id="PTHR43395:SF1">
    <property type="entry name" value="CHEMOTAXIS PROTEIN CHEA"/>
    <property type="match status" value="1"/>
</dbReference>
<feature type="domain" description="CheW-like" evidence="11">
    <location>
        <begin position="475"/>
        <end position="615"/>
    </location>
</feature>
<keyword evidence="6" id="KW-0418">Kinase</keyword>
<dbReference type="SUPFAM" id="SSF47384">
    <property type="entry name" value="Homodimeric domain of signal transducing histidine kinase"/>
    <property type="match status" value="1"/>
</dbReference>
<evidence type="ECO:0000256" key="5">
    <source>
        <dbReference type="ARBA" id="ARBA00022679"/>
    </source>
</evidence>
<sequence length="799" mass="84302">MDDVDEIVREFLVESHENLDQLDRDLVALESDPGSRGLLSSIFRTIHTIKGTSGFLAFSKLERLTHVGENLLVELREGRRVMDQPTTDVLLHLVDTVRSLLSAIEADGTEGDVEIDAAVAAILAVQEGTPGASAAGEPAAGEPAQDVAAPATQGDGEQGGGEQGGGEQPAPAQPAGEASAATEPPAAPQVETPAPAPAPAPQPAHDAAAEAHPEETNLLRSAADSSIRVDVEVLDELMRQVGELVLTRNRITRIAGARDTDTELVRSSQQLDLIAAELQEGVMRTRMQPIEHVWSKMPRVVRDLASVVGREVSLQMTGGDTELDRGLLEAVKDPLTHLVRNAVDHGIEPPQERAASGKDRRGTLSLRAYHSGGQVVVEVADDGRGIDPQKVAAKAVERGLRTPDQVAAMSPAELLQLLFLPGFSTAEKVTNVSGRGVGMDVVRTRIEAIGGTVDVESTVGTGTVWRLRIPLTLAIMPSLTVVCDGDVYALPQVNVLELVALDVQRTGAGIEHVHDAPVYRLRGELLPLVPLANALGLQERGAERERSAGVIVVVQADSQRVGLLVDRVVSTEEIVVTPLSPRLKAIGVYSGSTVLGDGSVALILDVQAISRSALARDGDLGPGTSFAGQETVVEESSTVEQVLVAGVGGRRLAMPLASVARLESLAADQVEQVGGREVVRYRGSILPLARLDRLLGTYTQETDTLLVIVYSQAGRSVGLVVDEILDIVDDDVTHRSDIEDVGLTGSTVIGDRVTELLDLRAAVLAADPAFELAVAASAEGDDHLFDGLRAESEPAGATR</sequence>
<dbReference type="SUPFAM" id="SSF55874">
    <property type="entry name" value="ATPase domain of HSP90 chaperone/DNA topoisomerase II/histidine kinase"/>
    <property type="match status" value="1"/>
</dbReference>
<gene>
    <name evidence="13" type="ORF">DNL40_04205</name>
</gene>
<dbReference type="Gene3D" id="3.30.565.10">
    <property type="entry name" value="Histidine kinase-like ATPase, C-terminal domain"/>
    <property type="match status" value="1"/>
</dbReference>
<evidence type="ECO:0000256" key="3">
    <source>
        <dbReference type="ARBA" id="ARBA00012438"/>
    </source>
</evidence>
<dbReference type="SMART" id="SM00387">
    <property type="entry name" value="HATPase_c"/>
    <property type="match status" value="1"/>
</dbReference>
<dbReference type="InterPro" id="IPR004105">
    <property type="entry name" value="CheA-like_dim"/>
</dbReference>
<dbReference type="AlphaFoldDB" id="A0A2W5X1J1"/>
<dbReference type="CDD" id="cd00088">
    <property type="entry name" value="HPT"/>
    <property type="match status" value="1"/>
</dbReference>
<feature type="compositionally biased region" description="Gly residues" evidence="9">
    <location>
        <begin position="156"/>
        <end position="167"/>
    </location>
</feature>
<dbReference type="FunFam" id="3.30.565.10:FF:000016">
    <property type="entry name" value="Chemotaxis protein CheA, putative"/>
    <property type="match status" value="1"/>
</dbReference>
<feature type="modified residue" description="Phosphohistidine" evidence="8">
    <location>
        <position position="47"/>
    </location>
</feature>
<dbReference type="SUPFAM" id="SSF50341">
    <property type="entry name" value="CheW-like"/>
    <property type="match status" value="2"/>
</dbReference>
<dbReference type="SMART" id="SM01231">
    <property type="entry name" value="H-kinase_dim"/>
    <property type="match status" value="1"/>
</dbReference>
<dbReference type="InterPro" id="IPR037006">
    <property type="entry name" value="CheA-like_homodim_sf"/>
</dbReference>
<evidence type="ECO:0000259" key="10">
    <source>
        <dbReference type="PROSITE" id="PS50109"/>
    </source>
</evidence>
<dbReference type="GO" id="GO:0005886">
    <property type="term" value="C:plasma membrane"/>
    <property type="evidence" value="ECO:0007669"/>
    <property type="project" value="UniProtKB-SubCell"/>
</dbReference>
<dbReference type="PROSITE" id="PS50109">
    <property type="entry name" value="HIS_KIN"/>
    <property type="match status" value="1"/>
</dbReference>
<dbReference type="Gene3D" id="1.20.120.160">
    <property type="entry name" value="HPT domain"/>
    <property type="match status" value="1"/>
</dbReference>
<evidence type="ECO:0000256" key="8">
    <source>
        <dbReference type="PROSITE-ProRule" id="PRU00110"/>
    </source>
</evidence>
<name>A0A2W5X1J1_9MICO</name>
<dbReference type="Gene3D" id="1.10.287.560">
    <property type="entry name" value="Histidine kinase CheA-like, homodimeric domain"/>
    <property type="match status" value="1"/>
</dbReference>